<feature type="region of interest" description="Disordered" evidence="1">
    <location>
        <begin position="231"/>
        <end position="267"/>
    </location>
</feature>
<proteinExistence type="predicted"/>
<name>A0AAD5YB11_9APHY</name>
<organism evidence="2 3">
    <name type="scientific">Meripilus lineatus</name>
    <dbReference type="NCBI Taxonomy" id="2056292"/>
    <lineage>
        <taxon>Eukaryota</taxon>
        <taxon>Fungi</taxon>
        <taxon>Dikarya</taxon>
        <taxon>Basidiomycota</taxon>
        <taxon>Agaricomycotina</taxon>
        <taxon>Agaricomycetes</taxon>
        <taxon>Polyporales</taxon>
        <taxon>Meripilaceae</taxon>
        <taxon>Meripilus</taxon>
    </lineage>
</organism>
<protein>
    <submittedName>
        <fullName evidence="2">Uncharacterized protein</fullName>
    </submittedName>
</protein>
<gene>
    <name evidence="2" type="ORF">NLI96_g8569</name>
</gene>
<evidence type="ECO:0000256" key="1">
    <source>
        <dbReference type="SAM" id="MobiDB-lite"/>
    </source>
</evidence>
<dbReference type="AlphaFoldDB" id="A0AAD5YB11"/>
<sequence>MGLELTYNSGYFIEGLSVYVDMTHDPEWTTFLHRLVSASIKYPTWTRDDGVITEAFLNISNAALTNQIRHTVKGVFIRGLFTAWKRSDPTSDMAKLIEAFITVQYNAILDFATNPGINQFSPVWPGPPVDRLLPWGQVAAMDVLNAAYFLASKTEATTNLKFAFCFNLNDTCSTPLELVIWFSVQTKEYDCRHRGCEHCRGPHMRIAGDFMHLLRSALLIHPFTGRRIRPSSQILKGDDQSDTLCGTDNSPNDSSSRSSIPAHADDDVSLEGPLQVVPSEMNSVIPRTPGRNGSFVVSESNQSGSFSEISLSAIPVILERMNRVILRMLPVGGMAPSSASEPEEPPQYTEV</sequence>
<keyword evidence="3" id="KW-1185">Reference proteome</keyword>
<reference evidence="2" key="1">
    <citation type="submission" date="2022-07" db="EMBL/GenBank/DDBJ databases">
        <title>Genome Sequence of Physisporinus lineatus.</title>
        <authorList>
            <person name="Buettner E."/>
        </authorList>
    </citation>
    <scope>NUCLEOTIDE SEQUENCE</scope>
    <source>
        <strain evidence="2">VT162</strain>
    </source>
</reference>
<evidence type="ECO:0000313" key="2">
    <source>
        <dbReference type="EMBL" id="KAJ3480129.1"/>
    </source>
</evidence>
<feature type="compositionally biased region" description="Low complexity" evidence="1">
    <location>
        <begin position="248"/>
        <end position="259"/>
    </location>
</feature>
<dbReference type="EMBL" id="JANAWD010000394">
    <property type="protein sequence ID" value="KAJ3480129.1"/>
    <property type="molecule type" value="Genomic_DNA"/>
</dbReference>
<comment type="caution">
    <text evidence="2">The sequence shown here is derived from an EMBL/GenBank/DDBJ whole genome shotgun (WGS) entry which is preliminary data.</text>
</comment>
<dbReference type="Proteomes" id="UP001212997">
    <property type="component" value="Unassembled WGS sequence"/>
</dbReference>
<accession>A0AAD5YB11</accession>
<evidence type="ECO:0000313" key="3">
    <source>
        <dbReference type="Proteomes" id="UP001212997"/>
    </source>
</evidence>
<dbReference type="Gene3D" id="1.50.10.20">
    <property type="match status" value="1"/>
</dbReference>